<evidence type="ECO:0000256" key="4">
    <source>
        <dbReference type="ARBA" id="ARBA00023002"/>
    </source>
</evidence>
<feature type="binding site" description="axial binding residue" evidence="7">
    <location>
        <position position="478"/>
    </location>
    <ligand>
        <name>heme</name>
        <dbReference type="ChEBI" id="CHEBI:30413"/>
    </ligand>
    <ligandPart>
        <name>Fe</name>
        <dbReference type="ChEBI" id="CHEBI:18248"/>
    </ligandPart>
</feature>
<sequence length="537" mass="61233">MDNTLASLAVVTGISLHLLVFRHGEWDTSSPSVVVCHLLLLSIGNAGAQYGIIQDCSPLLIWKLGGYYLLGLYSSMLVYRGFFHRLCQFPGPFLARLSNFYLTRLSAKNLHLYEEVQALHRQYGDIVRVGPSELSITHPDAVKAIYSNASPVTKGPWYTLLDPRVSLSFSRDKQAHARRRRVWDQGFSTKALHAYEPVVQMYSNQLANVIDRDLDQPIDITRWLSYYAFDVMGNLAFGKTFDMIRDGKESYFLRTIRTDMGVIGYLKHQPWLFPLFAKTPLVNANHLAFWKWIEDRMTERIESWKEGDRRDVFAWILDAYLKGPRTQQDTLNLHGDGYLIVVAGSDTTSATMTHLFFHLARDKQLTEELQRQLDALSSHNDDSLAELELLDAAIHESLRLHPAVPSGVQRLTPAEGITVGETYIPGHTLVQVPLHTVFRDPRAFDRPDEFIPKRWTTQPELVKDRSNFIPFLTGSYACVGRRLALMEIRRVTADLLSRFDISFAPGQSEKTFLDGKVDAFTLVAAPLWLEFSRRDKK</sequence>
<dbReference type="PRINTS" id="PR00385">
    <property type="entry name" value="P450"/>
</dbReference>
<dbReference type="GO" id="GO:0020037">
    <property type="term" value="F:heme binding"/>
    <property type="evidence" value="ECO:0007669"/>
    <property type="project" value="InterPro"/>
</dbReference>
<dbReference type="Gene3D" id="1.10.630.10">
    <property type="entry name" value="Cytochrome P450"/>
    <property type="match status" value="1"/>
</dbReference>
<evidence type="ECO:0000256" key="8">
    <source>
        <dbReference type="SAM" id="Phobius"/>
    </source>
</evidence>
<dbReference type="STRING" id="573508.A0A1E3B8M1"/>
<dbReference type="InterPro" id="IPR002401">
    <property type="entry name" value="Cyt_P450_E_grp-I"/>
</dbReference>
<dbReference type="InterPro" id="IPR036396">
    <property type="entry name" value="Cyt_P450_sf"/>
</dbReference>
<dbReference type="Pfam" id="PF00067">
    <property type="entry name" value="p450"/>
    <property type="match status" value="1"/>
</dbReference>
<evidence type="ECO:0000256" key="6">
    <source>
        <dbReference type="ARBA" id="ARBA00023033"/>
    </source>
</evidence>
<keyword evidence="10" id="KW-1185">Reference proteome</keyword>
<keyword evidence="5 7" id="KW-0408">Iron</keyword>
<dbReference type="VEuPathDB" id="FungiDB:SI65_07627"/>
<feature type="transmembrane region" description="Helical" evidence="8">
    <location>
        <begin position="59"/>
        <end position="79"/>
    </location>
</feature>
<evidence type="ECO:0000313" key="10">
    <source>
        <dbReference type="Proteomes" id="UP000094569"/>
    </source>
</evidence>
<evidence type="ECO:0000313" key="9">
    <source>
        <dbReference type="EMBL" id="ODM17228.1"/>
    </source>
</evidence>
<dbReference type="SUPFAM" id="SSF48264">
    <property type="entry name" value="Cytochrome P450"/>
    <property type="match status" value="1"/>
</dbReference>
<keyword evidence="7" id="KW-0349">Heme</keyword>
<evidence type="ECO:0000256" key="2">
    <source>
        <dbReference type="ARBA" id="ARBA00010617"/>
    </source>
</evidence>
<feature type="transmembrane region" description="Helical" evidence="8">
    <location>
        <begin position="6"/>
        <end position="21"/>
    </location>
</feature>
<keyword evidence="8" id="KW-0472">Membrane</keyword>
<keyword evidence="4" id="KW-0560">Oxidoreductase</keyword>
<evidence type="ECO:0000256" key="7">
    <source>
        <dbReference type="PIRSR" id="PIRSR602401-1"/>
    </source>
</evidence>
<proteinExistence type="inferred from homology"/>
<keyword evidence="3 7" id="KW-0479">Metal-binding</keyword>
<name>A0A1E3B8M1_ASPCR</name>
<gene>
    <name evidence="9" type="ORF">SI65_07627</name>
</gene>
<reference evidence="9 10" key="1">
    <citation type="journal article" date="2016" name="BMC Genomics">
        <title>Comparative genomic and transcriptomic analyses of the Fuzhuan brick tea-fermentation fungus Aspergillus cristatus.</title>
        <authorList>
            <person name="Ge Y."/>
            <person name="Wang Y."/>
            <person name="Liu Y."/>
            <person name="Tan Y."/>
            <person name="Ren X."/>
            <person name="Zhang X."/>
            <person name="Hyde K.D."/>
            <person name="Liu Y."/>
            <person name="Liu Z."/>
        </authorList>
    </citation>
    <scope>NUCLEOTIDE SEQUENCE [LARGE SCALE GENOMIC DNA]</scope>
    <source>
        <strain evidence="9 10">GZAAS20.1005</strain>
    </source>
</reference>
<evidence type="ECO:0000256" key="5">
    <source>
        <dbReference type="ARBA" id="ARBA00023004"/>
    </source>
</evidence>
<evidence type="ECO:0008006" key="11">
    <source>
        <dbReference type="Google" id="ProtNLM"/>
    </source>
</evidence>
<keyword evidence="8" id="KW-1133">Transmembrane helix</keyword>
<comment type="similarity">
    <text evidence="2">Belongs to the cytochrome P450 family.</text>
</comment>
<dbReference type="InterPro" id="IPR001128">
    <property type="entry name" value="Cyt_P450"/>
</dbReference>
<dbReference type="AlphaFoldDB" id="A0A1E3B8M1"/>
<keyword evidence="8" id="KW-0812">Transmembrane</keyword>
<dbReference type="PANTHER" id="PTHR24305">
    <property type="entry name" value="CYTOCHROME P450"/>
    <property type="match status" value="1"/>
</dbReference>
<evidence type="ECO:0000256" key="3">
    <source>
        <dbReference type="ARBA" id="ARBA00022723"/>
    </source>
</evidence>
<dbReference type="CDD" id="cd11061">
    <property type="entry name" value="CYP67-like"/>
    <property type="match status" value="1"/>
</dbReference>
<dbReference type="GO" id="GO:0016705">
    <property type="term" value="F:oxidoreductase activity, acting on paired donors, with incorporation or reduction of molecular oxygen"/>
    <property type="evidence" value="ECO:0007669"/>
    <property type="project" value="InterPro"/>
</dbReference>
<evidence type="ECO:0000256" key="1">
    <source>
        <dbReference type="ARBA" id="ARBA00001971"/>
    </source>
</evidence>
<dbReference type="GO" id="GO:0004497">
    <property type="term" value="F:monooxygenase activity"/>
    <property type="evidence" value="ECO:0007669"/>
    <property type="project" value="UniProtKB-KW"/>
</dbReference>
<organism evidence="9 10">
    <name type="scientific">Aspergillus cristatus</name>
    <name type="common">Chinese Fuzhuan brick tea-fermentation fungus</name>
    <name type="synonym">Eurotium cristatum</name>
    <dbReference type="NCBI Taxonomy" id="573508"/>
    <lineage>
        <taxon>Eukaryota</taxon>
        <taxon>Fungi</taxon>
        <taxon>Dikarya</taxon>
        <taxon>Ascomycota</taxon>
        <taxon>Pezizomycotina</taxon>
        <taxon>Eurotiomycetes</taxon>
        <taxon>Eurotiomycetidae</taxon>
        <taxon>Eurotiales</taxon>
        <taxon>Aspergillaceae</taxon>
        <taxon>Aspergillus</taxon>
        <taxon>Aspergillus subgen. Aspergillus</taxon>
    </lineage>
</organism>
<dbReference type="Proteomes" id="UP000094569">
    <property type="component" value="Unassembled WGS sequence"/>
</dbReference>
<protein>
    <recommendedName>
        <fullName evidence="11">Tryprostatin B 6-hydroxylase</fullName>
    </recommendedName>
</protein>
<feature type="transmembrane region" description="Helical" evidence="8">
    <location>
        <begin position="33"/>
        <end position="53"/>
    </location>
</feature>
<comment type="cofactor">
    <cofactor evidence="1 7">
        <name>heme</name>
        <dbReference type="ChEBI" id="CHEBI:30413"/>
    </cofactor>
</comment>
<comment type="caution">
    <text evidence="9">The sequence shown here is derived from an EMBL/GenBank/DDBJ whole genome shotgun (WGS) entry which is preliminary data.</text>
</comment>
<dbReference type="PRINTS" id="PR00463">
    <property type="entry name" value="EP450I"/>
</dbReference>
<dbReference type="OrthoDB" id="6692864at2759"/>
<keyword evidence="6" id="KW-0503">Monooxygenase</keyword>
<dbReference type="InterPro" id="IPR050121">
    <property type="entry name" value="Cytochrome_P450_monoxygenase"/>
</dbReference>
<dbReference type="EMBL" id="JXNT01000009">
    <property type="protein sequence ID" value="ODM17228.1"/>
    <property type="molecule type" value="Genomic_DNA"/>
</dbReference>
<dbReference type="GO" id="GO:0005506">
    <property type="term" value="F:iron ion binding"/>
    <property type="evidence" value="ECO:0007669"/>
    <property type="project" value="InterPro"/>
</dbReference>
<accession>A0A1E3B8M1</accession>
<dbReference type="PANTHER" id="PTHR24305:SF187">
    <property type="entry name" value="P450, PUTATIVE (EUROFUNG)-RELATED"/>
    <property type="match status" value="1"/>
</dbReference>